<evidence type="ECO:0000313" key="1">
    <source>
        <dbReference type="EMBL" id="EWM52557.1"/>
    </source>
</evidence>
<dbReference type="PATRIC" id="fig|1341157.4.peg.2933"/>
<reference evidence="1 2" key="1">
    <citation type="journal article" date="2014" name="PLoS ONE">
        <title>Rumen cellulosomics: divergent fiber-degrading strategies revealed by comparative genome-wide analysis of six ruminococcal strains.</title>
        <authorList>
            <person name="Dassa B."/>
            <person name="Borovok I."/>
            <person name="Ruimy-Israeli V."/>
            <person name="Lamed R."/>
            <person name="Flint H.J."/>
            <person name="Duncan S.H."/>
            <person name="Henrissat B."/>
            <person name="Coutinho P."/>
            <person name="Morrison M."/>
            <person name="Mosoni P."/>
            <person name="Yeoman C.J."/>
            <person name="White B.A."/>
            <person name="Bayer E.A."/>
        </authorList>
    </citation>
    <scope>NUCLEOTIDE SEQUENCE [LARGE SCALE GENOMIC DNA]</scope>
    <source>
        <strain evidence="1 2">007c</strain>
    </source>
</reference>
<dbReference type="RefSeq" id="WP_037301061.1">
    <property type="nucleotide sequence ID" value="NZ_ATAX01000035.1"/>
</dbReference>
<organism evidence="1 2">
    <name type="scientific">Ruminococcus flavefaciens 007c</name>
    <dbReference type="NCBI Taxonomy" id="1341157"/>
    <lineage>
        <taxon>Bacteria</taxon>
        <taxon>Bacillati</taxon>
        <taxon>Bacillota</taxon>
        <taxon>Clostridia</taxon>
        <taxon>Eubacteriales</taxon>
        <taxon>Oscillospiraceae</taxon>
        <taxon>Ruminococcus</taxon>
    </lineage>
</organism>
<dbReference type="eggNOG" id="ENOG5033764">
    <property type="taxonomic scope" value="Bacteria"/>
</dbReference>
<evidence type="ECO:0000313" key="2">
    <source>
        <dbReference type="Proteomes" id="UP000019365"/>
    </source>
</evidence>
<gene>
    <name evidence="1" type="ORF">RF007C_08445</name>
</gene>
<sequence>MEKYDVILYDMNSASEIKGTVYADEGDTSDDIILEISVGKNTITEKADSYLAAYQKLRDELLKIGFGLKCNGSLINANQSGMMSYTSRIYLVELGKQALTKDIVNIWDHCDMTSFPDTKEQNNYIEKWFDSFKRI</sequence>
<keyword evidence="2" id="KW-1185">Reference proteome</keyword>
<accession>W7UW35</accession>
<dbReference type="EMBL" id="ATAX01000035">
    <property type="protein sequence ID" value="EWM52557.1"/>
    <property type="molecule type" value="Genomic_DNA"/>
</dbReference>
<name>W7UW35_RUMFL</name>
<comment type="caution">
    <text evidence="1">The sequence shown here is derived from an EMBL/GenBank/DDBJ whole genome shotgun (WGS) entry which is preliminary data.</text>
</comment>
<dbReference type="AlphaFoldDB" id="W7UW35"/>
<proteinExistence type="predicted"/>
<dbReference type="Proteomes" id="UP000019365">
    <property type="component" value="Unassembled WGS sequence"/>
</dbReference>
<protein>
    <submittedName>
        <fullName evidence="1">Uncharacterized protein</fullName>
    </submittedName>
</protein>
<dbReference type="OrthoDB" id="2081579at2"/>